<dbReference type="Pfam" id="PF00169">
    <property type="entry name" value="PH"/>
    <property type="match status" value="1"/>
</dbReference>
<dbReference type="InterPro" id="IPR001452">
    <property type="entry name" value="SH3_domain"/>
</dbReference>
<evidence type="ECO:0000259" key="7">
    <source>
        <dbReference type="PROSITE" id="PS50020"/>
    </source>
</evidence>
<feature type="domain" description="WW" evidence="7">
    <location>
        <begin position="194"/>
        <end position="223"/>
    </location>
</feature>
<keyword evidence="1 3" id="KW-0728">SH3 domain</keyword>
<dbReference type="OrthoDB" id="79452at2759"/>
<reference evidence="9" key="1">
    <citation type="submission" date="2020-05" db="UniProtKB">
        <authorList>
            <consortium name="EnsemblMetazoa"/>
        </authorList>
    </citation>
    <scope>IDENTIFICATION</scope>
    <source>
        <strain evidence="9">BB02</strain>
    </source>
</reference>
<dbReference type="Pfam" id="PF00620">
    <property type="entry name" value="RhoGAP"/>
    <property type="match status" value="1"/>
</dbReference>
<feature type="compositionally biased region" description="Low complexity" evidence="4">
    <location>
        <begin position="109"/>
        <end position="123"/>
    </location>
</feature>
<dbReference type="Pfam" id="PF00018">
    <property type="entry name" value="SH3_1"/>
    <property type="match status" value="1"/>
</dbReference>
<dbReference type="PANTHER" id="PTHR23176">
    <property type="entry name" value="RHO/RAC/CDC GTPASE-ACTIVATING PROTEIN"/>
    <property type="match status" value="1"/>
</dbReference>
<dbReference type="PROSITE" id="PS50020">
    <property type="entry name" value="WW_DOMAIN_2"/>
    <property type="match status" value="2"/>
</dbReference>
<dbReference type="Gene3D" id="2.30.30.40">
    <property type="entry name" value="SH3 Domains"/>
    <property type="match status" value="1"/>
</dbReference>
<feature type="region of interest" description="Disordered" evidence="4">
    <location>
        <begin position="88"/>
        <end position="135"/>
    </location>
</feature>
<dbReference type="AlphaFoldDB" id="A0A2C9JJM4"/>
<dbReference type="InterPro" id="IPR036028">
    <property type="entry name" value="SH3-like_dom_sf"/>
</dbReference>
<dbReference type="InterPro" id="IPR001849">
    <property type="entry name" value="PH_domain"/>
</dbReference>
<dbReference type="Proteomes" id="UP000076420">
    <property type="component" value="Unassembled WGS sequence"/>
</dbReference>
<evidence type="ECO:0000259" key="6">
    <source>
        <dbReference type="PROSITE" id="PS50003"/>
    </source>
</evidence>
<keyword evidence="2" id="KW-0343">GTPase activation</keyword>
<dbReference type="SUPFAM" id="SSF50729">
    <property type="entry name" value="PH domain-like"/>
    <property type="match status" value="1"/>
</dbReference>
<dbReference type="PROSITE" id="PS50002">
    <property type="entry name" value="SH3"/>
    <property type="match status" value="1"/>
</dbReference>
<accession>A0A2C9JJM4</accession>
<evidence type="ECO:0000259" key="8">
    <source>
        <dbReference type="PROSITE" id="PS50238"/>
    </source>
</evidence>
<feature type="domain" description="WW" evidence="7">
    <location>
        <begin position="273"/>
        <end position="306"/>
    </location>
</feature>
<dbReference type="STRING" id="6526.A0A2C9JJM4"/>
<dbReference type="PROSITE" id="PS50238">
    <property type="entry name" value="RHOGAP"/>
    <property type="match status" value="1"/>
</dbReference>
<dbReference type="InterPro" id="IPR000198">
    <property type="entry name" value="RhoGAP_dom"/>
</dbReference>
<evidence type="ECO:0000256" key="3">
    <source>
        <dbReference type="PROSITE-ProRule" id="PRU00192"/>
    </source>
</evidence>
<feature type="domain" description="Rho-GAP" evidence="8">
    <location>
        <begin position="611"/>
        <end position="799"/>
    </location>
</feature>
<dbReference type="Gene3D" id="2.30.29.30">
    <property type="entry name" value="Pleckstrin-homology domain (PH domain)/Phosphotyrosine-binding domain (PTB)"/>
    <property type="match status" value="1"/>
</dbReference>
<evidence type="ECO:0000259" key="5">
    <source>
        <dbReference type="PROSITE" id="PS50002"/>
    </source>
</evidence>
<dbReference type="GO" id="GO:0005096">
    <property type="term" value="F:GTPase activator activity"/>
    <property type="evidence" value="ECO:0007669"/>
    <property type="project" value="UniProtKB-KW"/>
</dbReference>
<dbReference type="KEGG" id="bgt:106072115"/>
<dbReference type="SMART" id="SM00324">
    <property type="entry name" value="RhoGAP"/>
    <property type="match status" value="1"/>
</dbReference>
<dbReference type="SMART" id="SM00233">
    <property type="entry name" value="PH"/>
    <property type="match status" value="1"/>
</dbReference>
<dbReference type="SUPFAM" id="SSF48350">
    <property type="entry name" value="GTPase activation domain, GAP"/>
    <property type="match status" value="1"/>
</dbReference>
<dbReference type="Gene3D" id="1.10.555.10">
    <property type="entry name" value="Rho GTPase activation protein"/>
    <property type="match status" value="1"/>
</dbReference>
<dbReference type="InterPro" id="IPR001202">
    <property type="entry name" value="WW_dom"/>
</dbReference>
<dbReference type="InterPro" id="IPR008936">
    <property type="entry name" value="Rho_GTPase_activation_prot"/>
</dbReference>
<proteinExistence type="predicted"/>
<dbReference type="VEuPathDB" id="VectorBase:BGLB003482"/>
<dbReference type="InterPro" id="IPR050729">
    <property type="entry name" value="Rho-GAP"/>
</dbReference>
<sequence>MADTDESEKVVKVLYDFNYADDGENIEIKAGDIYRLIEKTNAEWWQVYDPSDYDGESFFVPAQYVEIVSDDSHLKALSDLDKVLTFGDDIAPEDDNKKNKSALQELSKSKQNVSSNNLNNDSNCAPVSTSQNDLDEGEYVNLDKFREVAGIHTEGKIGPPISASKPPQELIQGTIPPPLPSEGTYVKELLKGLPWDIYKEHTLGRHFYVNRETGERAWKPPRKEKASPDQPKAPEMSSPASDSSPANKDGEWSGIPPEYEQVHDNGNVYFIHKSTQEKWKRIVDKVGRKYFHKVGSTDTLWALPGAMGAPGKETSIENSEQTIQIKPFSRRDVHWESQGHRMSTFGGLSMRANKAMSTYGQLETSSSVINRSSTLPANFMAARVQSPANERSRSPVTVHRPTNLSAPNISNVTILEPFINSDVLEGYVNKTKLTLTELGPKKKVKKNWSQTYLVLQGSNLIFYKDQKAAAQKQNSPHGKPEMVVTLQGAHVDFNPPKEYTSKKNTILLKSNSGIFLFHQDNEKTIREWFTRMKIVANDVSPITDSSPKELDDKKNVTRSVSTEETNTSISNVDKNKNMIGIRAKLLGLISRRPTQEDLYKRGIIKDAVFGSLLHELCDKEKTNVPKFVHLCIAAVERKGLKHDGLYRISGNMAEIQRLRCTVEKDDNYNLYDDQWDIHVLTGALKLFFRELKEPVFPFNLYDRFTDAIKKESRKEKLGLFKSAVGDLPRCNYHTLKELFQHLTKVMEVWRENRMQTQNIAIVFGPTLMWQKEEGGSLAIQTVYQSKIVEFMLLEFNELFFQ</sequence>
<evidence type="ECO:0000313" key="10">
    <source>
        <dbReference type="Proteomes" id="UP000076420"/>
    </source>
</evidence>
<feature type="compositionally biased region" description="Basic and acidic residues" evidence="4">
    <location>
        <begin position="216"/>
        <end position="227"/>
    </location>
</feature>
<dbReference type="SMART" id="SM00326">
    <property type="entry name" value="SH3"/>
    <property type="match status" value="1"/>
</dbReference>
<feature type="domain" description="PH" evidence="6">
    <location>
        <begin position="421"/>
        <end position="537"/>
    </location>
</feature>
<feature type="domain" description="SH3" evidence="5">
    <location>
        <begin position="6"/>
        <end position="70"/>
    </location>
</feature>
<feature type="region of interest" description="Disordered" evidence="4">
    <location>
        <begin position="216"/>
        <end position="258"/>
    </location>
</feature>
<evidence type="ECO:0000313" key="9">
    <source>
        <dbReference type="EnsemblMetazoa" id="BGLB003482-PE"/>
    </source>
</evidence>
<gene>
    <name evidence="9" type="primary">106072115</name>
</gene>
<dbReference type="PROSITE" id="PS50003">
    <property type="entry name" value="PH_DOMAIN"/>
    <property type="match status" value="1"/>
</dbReference>
<evidence type="ECO:0000256" key="2">
    <source>
        <dbReference type="ARBA" id="ARBA00022468"/>
    </source>
</evidence>
<feature type="compositionally biased region" description="Basic and acidic residues" evidence="4">
    <location>
        <begin position="546"/>
        <end position="555"/>
    </location>
</feature>
<dbReference type="InterPro" id="IPR011993">
    <property type="entry name" value="PH-like_dom_sf"/>
</dbReference>
<dbReference type="EnsemblMetazoa" id="BGLB003482-RE">
    <property type="protein sequence ID" value="BGLB003482-PE"/>
    <property type="gene ID" value="BGLB003482"/>
</dbReference>
<organism evidence="9 10">
    <name type="scientific">Biomphalaria glabrata</name>
    <name type="common">Bloodfluke planorb</name>
    <name type="synonym">Freshwater snail</name>
    <dbReference type="NCBI Taxonomy" id="6526"/>
    <lineage>
        <taxon>Eukaryota</taxon>
        <taxon>Metazoa</taxon>
        <taxon>Spiralia</taxon>
        <taxon>Lophotrochozoa</taxon>
        <taxon>Mollusca</taxon>
        <taxon>Gastropoda</taxon>
        <taxon>Heterobranchia</taxon>
        <taxon>Euthyneura</taxon>
        <taxon>Panpulmonata</taxon>
        <taxon>Hygrophila</taxon>
        <taxon>Lymnaeoidea</taxon>
        <taxon>Planorbidae</taxon>
        <taxon>Biomphalaria</taxon>
    </lineage>
</organism>
<name>A0A2C9JJM4_BIOGL</name>
<protein>
    <recommendedName>
        <fullName evidence="11">Rho GTPase-activating protein 12</fullName>
    </recommendedName>
</protein>
<dbReference type="FunFam" id="1.10.555.10:FF:000003">
    <property type="entry name" value="Putative rho GTPase-activating protein 12"/>
    <property type="match status" value="1"/>
</dbReference>
<dbReference type="VEuPathDB" id="VectorBase:BGLAX_039075"/>
<feature type="region of interest" description="Disordered" evidence="4">
    <location>
        <begin position="544"/>
        <end position="568"/>
    </location>
</feature>
<evidence type="ECO:0000256" key="1">
    <source>
        <dbReference type="ARBA" id="ARBA00022443"/>
    </source>
</evidence>
<dbReference type="GO" id="GO:0005737">
    <property type="term" value="C:cytoplasm"/>
    <property type="evidence" value="ECO:0007669"/>
    <property type="project" value="TreeGrafter"/>
</dbReference>
<dbReference type="GO" id="GO:0007165">
    <property type="term" value="P:signal transduction"/>
    <property type="evidence" value="ECO:0007669"/>
    <property type="project" value="InterPro"/>
</dbReference>
<evidence type="ECO:0000256" key="4">
    <source>
        <dbReference type="SAM" id="MobiDB-lite"/>
    </source>
</evidence>
<feature type="compositionally biased region" description="Polar residues" evidence="4">
    <location>
        <begin position="557"/>
        <end position="568"/>
    </location>
</feature>
<evidence type="ECO:0008006" key="11">
    <source>
        <dbReference type="Google" id="ProtNLM"/>
    </source>
</evidence>
<dbReference type="PANTHER" id="PTHR23176:SF129">
    <property type="entry name" value="RHO GTPASE ACTIVATING PROTEIN AT 16F, ISOFORM E-RELATED"/>
    <property type="match status" value="1"/>
</dbReference>
<dbReference type="SUPFAM" id="SSF50044">
    <property type="entry name" value="SH3-domain"/>
    <property type="match status" value="1"/>
</dbReference>